<evidence type="ECO:0000313" key="11">
    <source>
        <dbReference type="Proteomes" id="UP000324726"/>
    </source>
</evidence>
<keyword evidence="6 9" id="KW-1133">Transmembrane helix</keyword>
<comment type="caution">
    <text evidence="10">The sequence shown here is derived from an EMBL/GenBank/DDBJ whole genome shotgun (WGS) entry which is preliminary data.</text>
</comment>
<dbReference type="EMBL" id="VSZI01000002">
    <property type="protein sequence ID" value="TYR17071.1"/>
    <property type="molecule type" value="Genomic_DNA"/>
</dbReference>
<feature type="transmembrane region" description="Helical" evidence="9">
    <location>
        <begin position="265"/>
        <end position="283"/>
    </location>
</feature>
<gene>
    <name evidence="10" type="ORF">FYJ87_09595</name>
</gene>
<evidence type="ECO:0000256" key="7">
    <source>
        <dbReference type="ARBA" id="ARBA00023136"/>
    </source>
</evidence>
<dbReference type="InterPro" id="IPR018093">
    <property type="entry name" value="BCCT_CS"/>
</dbReference>
<protein>
    <submittedName>
        <fullName evidence="10">BCCT family transporter</fullName>
    </submittedName>
</protein>
<sequence>MADSARTAAGSEAPAKEKGASRIRTLLGKPAPAEAKMKKGDEANWPVIITTLVVTVAVAIWAAAGAESFDKIVGGTASWLTGNFGWLYVAVVAITLIFMIWLAASKAGNIRLGPDHSRPQYSLFSWSAMLFAAGIGIGILFYSVAEPLAQYANPPVGPGETEEAMKEAVLWTLFHYGISGWGLYALMGLAFGYYAYRLNMPLAIRSALYPLIGKRIHGPIGDAVDIAALLGTVFGVAASLGIGVVQLNFGLSLVFDLPEGKAMQIALVVLAVAAATLSAVSGVDKGIKRLSEWNVYLAVGLLVIVVAGGRTGWLFDSLVKNMGDYLTTLPRWTFETFSYTTTPASTQEWMANWTLFFWAWWVAWAPFVGLFLARISRGRTFRQFIVGTLLVPFLFLALWASFLGNMALDRVVNNGDHDLLEQTVNSPERGFYMVLEGLPWPTLALVLAMIVGLLFFVTSADSGALVMAKFSSRTTDPAADGAVWLRVLWAVAVAVLTVAMLQVDGIGTLQMATLIMGLPFMIVVFLIMAGLVLSVRQEVLQMDSRAVALHGAISGRTDSQHGDWRTRVERAGTWPTAEQSQSFIMEVAKPALKDVTEELMNNGHEATLTTVADEHTGINQLDLFVTFKGDPDFRYQLYPIEERLPKFARRGSHGANYYRVEVFGINGSLGYDVFGYTREQLIANVLDLFERHMEYLHMQRNQPGETDLSAYNTEIPEWQEDFGDNHAD</sequence>
<proteinExistence type="inferred from homology"/>
<reference evidence="10 11" key="1">
    <citation type="submission" date="2019-08" db="EMBL/GenBank/DDBJ databases">
        <title>Draft genome of C. urealyticum strain VH4248.</title>
        <authorList>
            <person name="Navas J."/>
        </authorList>
    </citation>
    <scope>NUCLEOTIDE SEQUENCE [LARGE SCALE GENOMIC DNA]</scope>
    <source>
        <strain evidence="10 11">VH4248</strain>
    </source>
</reference>
<evidence type="ECO:0000313" key="10">
    <source>
        <dbReference type="EMBL" id="TYR17071.1"/>
    </source>
</evidence>
<dbReference type="PANTHER" id="PTHR30047">
    <property type="entry name" value="HIGH-AFFINITY CHOLINE TRANSPORT PROTEIN-RELATED"/>
    <property type="match status" value="1"/>
</dbReference>
<feature type="transmembrane region" description="Helical" evidence="9">
    <location>
        <begin position="173"/>
        <end position="196"/>
    </location>
</feature>
<keyword evidence="3" id="KW-0813">Transport</keyword>
<feature type="transmembrane region" description="Helical" evidence="9">
    <location>
        <begin position="123"/>
        <end position="145"/>
    </location>
</feature>
<feature type="transmembrane region" description="Helical" evidence="9">
    <location>
        <begin position="223"/>
        <end position="245"/>
    </location>
</feature>
<feature type="transmembrane region" description="Helical" evidence="9">
    <location>
        <begin position="384"/>
        <end position="402"/>
    </location>
</feature>
<evidence type="ECO:0000256" key="9">
    <source>
        <dbReference type="SAM" id="Phobius"/>
    </source>
</evidence>
<feature type="transmembrane region" description="Helical" evidence="9">
    <location>
        <begin position="481"/>
        <end position="503"/>
    </location>
</feature>
<dbReference type="RefSeq" id="WP_148813371.1">
    <property type="nucleotide sequence ID" value="NZ_VSZI01000002.1"/>
</dbReference>
<feature type="transmembrane region" description="Helical" evidence="9">
    <location>
        <begin position="84"/>
        <end position="103"/>
    </location>
</feature>
<feature type="transmembrane region" description="Helical" evidence="9">
    <location>
        <begin position="509"/>
        <end position="535"/>
    </location>
</feature>
<dbReference type="Pfam" id="PF02028">
    <property type="entry name" value="BCCT"/>
    <property type="match status" value="1"/>
</dbReference>
<feature type="transmembrane region" description="Helical" evidence="9">
    <location>
        <begin position="45"/>
        <end position="64"/>
    </location>
</feature>
<dbReference type="GO" id="GO:0005886">
    <property type="term" value="C:plasma membrane"/>
    <property type="evidence" value="ECO:0007669"/>
    <property type="project" value="UniProtKB-SubCell"/>
</dbReference>
<evidence type="ECO:0000256" key="6">
    <source>
        <dbReference type="ARBA" id="ARBA00022989"/>
    </source>
</evidence>
<keyword evidence="7 9" id="KW-0472">Membrane</keyword>
<dbReference type="NCBIfam" id="NF007399">
    <property type="entry name" value="PRK09928.1"/>
    <property type="match status" value="1"/>
</dbReference>
<evidence type="ECO:0000256" key="2">
    <source>
        <dbReference type="ARBA" id="ARBA00005658"/>
    </source>
</evidence>
<name>A0A5D4FKT1_9CORY</name>
<dbReference type="AlphaFoldDB" id="A0A5D4FKT1"/>
<keyword evidence="4" id="KW-1003">Cell membrane</keyword>
<evidence type="ECO:0000256" key="3">
    <source>
        <dbReference type="ARBA" id="ARBA00022448"/>
    </source>
</evidence>
<feature type="transmembrane region" description="Helical" evidence="9">
    <location>
        <begin position="438"/>
        <end position="460"/>
    </location>
</feature>
<keyword evidence="5 9" id="KW-0812">Transmembrane</keyword>
<dbReference type="GO" id="GO:0022857">
    <property type="term" value="F:transmembrane transporter activity"/>
    <property type="evidence" value="ECO:0007669"/>
    <property type="project" value="InterPro"/>
</dbReference>
<evidence type="ECO:0000256" key="5">
    <source>
        <dbReference type="ARBA" id="ARBA00022692"/>
    </source>
</evidence>
<comment type="subcellular location">
    <subcellularLocation>
        <location evidence="1">Cell membrane</location>
        <topology evidence="1">Multi-pass membrane protein</topology>
    </subcellularLocation>
</comment>
<feature type="transmembrane region" description="Helical" evidence="9">
    <location>
        <begin position="295"/>
        <end position="315"/>
    </location>
</feature>
<dbReference type="Proteomes" id="UP000324726">
    <property type="component" value="Unassembled WGS sequence"/>
</dbReference>
<dbReference type="PROSITE" id="PS01303">
    <property type="entry name" value="BCCT"/>
    <property type="match status" value="1"/>
</dbReference>
<feature type="region of interest" description="Disordered" evidence="8">
    <location>
        <begin position="1"/>
        <end position="20"/>
    </location>
</feature>
<evidence type="ECO:0000256" key="8">
    <source>
        <dbReference type="SAM" id="MobiDB-lite"/>
    </source>
</evidence>
<evidence type="ECO:0000256" key="4">
    <source>
        <dbReference type="ARBA" id="ARBA00022475"/>
    </source>
</evidence>
<feature type="transmembrane region" description="Helical" evidence="9">
    <location>
        <begin position="355"/>
        <end position="372"/>
    </location>
</feature>
<organism evidence="10 11">
    <name type="scientific">Corynebacterium urealyticum</name>
    <dbReference type="NCBI Taxonomy" id="43771"/>
    <lineage>
        <taxon>Bacteria</taxon>
        <taxon>Bacillati</taxon>
        <taxon>Actinomycetota</taxon>
        <taxon>Actinomycetes</taxon>
        <taxon>Mycobacteriales</taxon>
        <taxon>Corynebacteriaceae</taxon>
        <taxon>Corynebacterium</taxon>
    </lineage>
</organism>
<dbReference type="PANTHER" id="PTHR30047:SF7">
    <property type="entry name" value="HIGH-AFFINITY CHOLINE TRANSPORT PROTEIN"/>
    <property type="match status" value="1"/>
</dbReference>
<accession>A0A5D4FKT1</accession>
<comment type="similarity">
    <text evidence="2">Belongs to the BCCT transporter (TC 2.A.15) family.</text>
</comment>
<dbReference type="NCBIfam" id="TIGR00842">
    <property type="entry name" value="bcct"/>
    <property type="match status" value="1"/>
</dbReference>
<evidence type="ECO:0000256" key="1">
    <source>
        <dbReference type="ARBA" id="ARBA00004651"/>
    </source>
</evidence>
<dbReference type="InterPro" id="IPR000060">
    <property type="entry name" value="BCCT_transptr"/>
</dbReference>